<accession>A0ACB7ZPL8</accession>
<evidence type="ECO:0000313" key="2">
    <source>
        <dbReference type="Proteomes" id="UP000790377"/>
    </source>
</evidence>
<sequence>DFFEPVVRADFEKRWKLEGHQDNKHKAAFREKVTREHFEATPADVQKSYKHMAKREAKDAVKAWKDALYAPPSEAAVDRQAALDRLGSFAGPLLAGMHEILGMHVTLLVGGPEPRKGGQINVLRQVILFSYQCTPIDIDLSMHEGVDQSPVPLNWQTYDKKKFKAVVGLFQEYLGGCYSTEERDKRKLPEDLDAPYTFAFEDMEKMSDDELPPAEPQTQPKRKRATGKGKKTRTKKRDNNSSPSASSSDSDSSDPESSDSESPDEEPPRSAPLPYSAQKVDYVHVGMNRMVAVPRLAEKRKKKASCSKKTDAITLTKENRNDNAPPQRPRPRPRPRTRPLGPDEGMDVGDSPPSQDRQPAQPDSQPERVPTPDLEPSQPDSQVEHLLYPQPAQPDAQPQRVPTPPSTPLPAPGMPAELLEKSDGNRNEDEPEAMEDGYNNADGPKSLEKSDGNRNEDEPEAMEDGYNNADGPKSLENSDGNCNEDEPEAVEDEYSSADGPKSPEKSDGNRKE</sequence>
<keyword evidence="2" id="KW-1185">Reference proteome</keyword>
<organism evidence="1 2">
    <name type="scientific">Hygrophoropsis aurantiaca</name>
    <dbReference type="NCBI Taxonomy" id="72124"/>
    <lineage>
        <taxon>Eukaryota</taxon>
        <taxon>Fungi</taxon>
        <taxon>Dikarya</taxon>
        <taxon>Basidiomycota</taxon>
        <taxon>Agaricomycotina</taxon>
        <taxon>Agaricomycetes</taxon>
        <taxon>Agaricomycetidae</taxon>
        <taxon>Boletales</taxon>
        <taxon>Coniophorineae</taxon>
        <taxon>Hygrophoropsidaceae</taxon>
        <taxon>Hygrophoropsis</taxon>
    </lineage>
</organism>
<proteinExistence type="predicted"/>
<gene>
    <name evidence="1" type="ORF">BJ138DRAFT_1108251</name>
</gene>
<feature type="non-terminal residue" evidence="1">
    <location>
        <position position="512"/>
    </location>
</feature>
<protein>
    <submittedName>
        <fullName evidence="1">Uncharacterized protein</fullName>
    </submittedName>
</protein>
<reference evidence="1" key="1">
    <citation type="journal article" date="2021" name="New Phytol.">
        <title>Evolutionary innovations through gain and loss of genes in the ectomycorrhizal Boletales.</title>
        <authorList>
            <person name="Wu G."/>
            <person name="Miyauchi S."/>
            <person name="Morin E."/>
            <person name="Kuo A."/>
            <person name="Drula E."/>
            <person name="Varga T."/>
            <person name="Kohler A."/>
            <person name="Feng B."/>
            <person name="Cao Y."/>
            <person name="Lipzen A."/>
            <person name="Daum C."/>
            <person name="Hundley H."/>
            <person name="Pangilinan J."/>
            <person name="Johnson J."/>
            <person name="Barry K."/>
            <person name="LaButti K."/>
            <person name="Ng V."/>
            <person name="Ahrendt S."/>
            <person name="Min B."/>
            <person name="Choi I.G."/>
            <person name="Park H."/>
            <person name="Plett J.M."/>
            <person name="Magnuson J."/>
            <person name="Spatafora J.W."/>
            <person name="Nagy L.G."/>
            <person name="Henrissat B."/>
            <person name="Grigoriev I.V."/>
            <person name="Yang Z.L."/>
            <person name="Xu J."/>
            <person name="Martin F.M."/>
        </authorList>
    </citation>
    <scope>NUCLEOTIDE SEQUENCE</scope>
    <source>
        <strain evidence="1">ATCC 28755</strain>
    </source>
</reference>
<dbReference type="Proteomes" id="UP000790377">
    <property type="component" value="Unassembled WGS sequence"/>
</dbReference>
<comment type="caution">
    <text evidence="1">The sequence shown here is derived from an EMBL/GenBank/DDBJ whole genome shotgun (WGS) entry which is preliminary data.</text>
</comment>
<name>A0ACB7ZPL8_9AGAM</name>
<dbReference type="EMBL" id="MU269555">
    <property type="protein sequence ID" value="KAH7902772.1"/>
    <property type="molecule type" value="Genomic_DNA"/>
</dbReference>
<evidence type="ECO:0000313" key="1">
    <source>
        <dbReference type="EMBL" id="KAH7902772.1"/>
    </source>
</evidence>
<feature type="non-terminal residue" evidence="1">
    <location>
        <position position="1"/>
    </location>
</feature>